<feature type="domain" description="FAD/NAD(P)-binding" evidence="4">
    <location>
        <begin position="10"/>
        <end position="294"/>
    </location>
</feature>
<evidence type="ECO:0000256" key="3">
    <source>
        <dbReference type="ARBA" id="ARBA00023002"/>
    </source>
</evidence>
<dbReference type="Proteomes" id="UP000295023">
    <property type="component" value="Unassembled WGS sequence"/>
</dbReference>
<dbReference type="PANTHER" id="PTHR48105">
    <property type="entry name" value="THIOREDOXIN REDUCTASE 1-RELATED-RELATED"/>
    <property type="match status" value="1"/>
</dbReference>
<dbReference type="SUPFAM" id="SSF51905">
    <property type="entry name" value="FAD/NAD(P)-binding domain"/>
    <property type="match status" value="2"/>
</dbReference>
<comment type="caution">
    <text evidence="5">The sequence shown here is derived from an EMBL/GenBank/DDBJ whole genome shotgun (WGS) entry which is preliminary data.</text>
</comment>
<dbReference type="RefSeq" id="WP_132294435.1">
    <property type="nucleotide sequence ID" value="NZ_SKBM01000026.1"/>
</dbReference>
<dbReference type="Pfam" id="PF07992">
    <property type="entry name" value="Pyr_redox_2"/>
    <property type="match status" value="1"/>
</dbReference>
<accession>A0A4R4D635</accession>
<dbReference type="Gene3D" id="3.50.50.60">
    <property type="entry name" value="FAD/NAD(P)-binding domain"/>
    <property type="match status" value="2"/>
</dbReference>
<dbReference type="EMBL" id="SKBM01000026">
    <property type="protein sequence ID" value="TCZ55600.1"/>
    <property type="molecule type" value="Genomic_DNA"/>
</dbReference>
<evidence type="ECO:0000313" key="6">
    <source>
        <dbReference type="Proteomes" id="UP000295023"/>
    </source>
</evidence>
<evidence type="ECO:0000313" key="5">
    <source>
        <dbReference type="EMBL" id="TCZ55600.1"/>
    </source>
</evidence>
<evidence type="ECO:0000259" key="4">
    <source>
        <dbReference type="Pfam" id="PF07992"/>
    </source>
</evidence>
<sequence>MPQPDAAPLDCLVIGGGPAGLTAALYLARFRRRVLVVDSGAPRAAWIPTSHNIPFFADGTPGPELLRRERETLARYGVRIEAGTVARLDRDRGGFTAALHAAGGGTRLVRARRALLATGAVDVEPDLPDLPDAVRRGLVRYCPICDGYESRERRIAVIGHGPRGLGEAIFIARTYSDDVTLLTHGCPMELSERDRAAVAEHRLKIVEQPIEALDIRDGRIAALREGGREHRFDLLYSALGLHYRSELAVALGAEHDGRGALCVDSHCQTTVRGLYAAGDIVRGLDQIVVGMAHAATAATHIHNRCELPTEDEADNG</sequence>
<organism evidence="5 6">
    <name type="scientific">Roseicella aquatilis</name>
    <dbReference type="NCBI Taxonomy" id="2527868"/>
    <lineage>
        <taxon>Bacteria</taxon>
        <taxon>Pseudomonadati</taxon>
        <taxon>Pseudomonadota</taxon>
        <taxon>Alphaproteobacteria</taxon>
        <taxon>Acetobacterales</taxon>
        <taxon>Roseomonadaceae</taxon>
        <taxon>Roseicella</taxon>
    </lineage>
</organism>
<keyword evidence="3" id="KW-0560">Oxidoreductase</keyword>
<dbReference type="InterPro" id="IPR050097">
    <property type="entry name" value="Ferredoxin-NADP_redctase_2"/>
</dbReference>
<reference evidence="5 6" key="1">
    <citation type="submission" date="2019-03" db="EMBL/GenBank/DDBJ databases">
        <title>Paracraurococcus aquatilis NE82 genome sequence.</title>
        <authorList>
            <person name="Zhao Y."/>
            <person name="Du Z."/>
        </authorList>
    </citation>
    <scope>NUCLEOTIDE SEQUENCE [LARGE SCALE GENOMIC DNA]</scope>
    <source>
        <strain evidence="5 6">NE82</strain>
    </source>
</reference>
<gene>
    <name evidence="5" type="ORF">EXY23_21370</name>
</gene>
<dbReference type="InterPro" id="IPR023753">
    <property type="entry name" value="FAD/NAD-binding_dom"/>
</dbReference>
<dbReference type="PRINTS" id="PR00368">
    <property type="entry name" value="FADPNR"/>
</dbReference>
<evidence type="ECO:0000256" key="2">
    <source>
        <dbReference type="ARBA" id="ARBA00022630"/>
    </source>
</evidence>
<dbReference type="PRINTS" id="PR00469">
    <property type="entry name" value="PNDRDTASEII"/>
</dbReference>
<dbReference type="AlphaFoldDB" id="A0A4R4D635"/>
<dbReference type="GO" id="GO:0016491">
    <property type="term" value="F:oxidoreductase activity"/>
    <property type="evidence" value="ECO:0007669"/>
    <property type="project" value="UniProtKB-KW"/>
</dbReference>
<keyword evidence="6" id="KW-1185">Reference proteome</keyword>
<protein>
    <recommendedName>
        <fullName evidence="1">Thioredoxin reductase</fullName>
    </recommendedName>
</protein>
<proteinExistence type="predicted"/>
<name>A0A4R4D635_9PROT</name>
<evidence type="ECO:0000256" key="1">
    <source>
        <dbReference type="ARBA" id="ARBA00018719"/>
    </source>
</evidence>
<dbReference type="InterPro" id="IPR036188">
    <property type="entry name" value="FAD/NAD-bd_sf"/>
</dbReference>
<dbReference type="OrthoDB" id="9786503at2"/>
<keyword evidence="2" id="KW-0285">Flavoprotein</keyword>